<accession>A0A1S3DSK2</accession>
<gene>
    <name evidence="3" type="primary">LOC103523114</name>
</gene>
<name>A0A1S3DSK2_DIACI</name>
<dbReference type="RefSeq" id="XP_008486405.1">
    <property type="nucleotide sequence ID" value="XM_008488183.2"/>
</dbReference>
<keyword evidence="2" id="KW-1185">Reference proteome</keyword>
<dbReference type="KEGG" id="dci:103523114"/>
<evidence type="ECO:0000256" key="1">
    <source>
        <dbReference type="SAM" id="SignalP"/>
    </source>
</evidence>
<sequence>MSLKFSLSVSVLLCCAAFTLSKNPFLDELDVNAPNAVEALKGGVTKLIDGSPEKAEFFKNLTPVSGFTKTFAGVTMYIFNVNIQPLSNGTKTRDCDLYIAKDNLVANRDNPNRVPQTYTLMEGGSCLAIFKNRTAAQPVLLKTSPPPNLKTKKLICTCTEQEEVNLS</sequence>
<dbReference type="AlphaFoldDB" id="A0A1S3DSK2"/>
<reference evidence="3" key="1">
    <citation type="submission" date="2025-08" db="UniProtKB">
        <authorList>
            <consortium name="RefSeq"/>
        </authorList>
    </citation>
    <scope>IDENTIFICATION</scope>
</reference>
<feature type="chain" id="PRO_5010291643" evidence="1">
    <location>
        <begin position="22"/>
        <end position="167"/>
    </location>
</feature>
<dbReference type="Proteomes" id="UP000079169">
    <property type="component" value="Unplaced"/>
</dbReference>
<proteinExistence type="predicted"/>
<protein>
    <submittedName>
        <fullName evidence="3">Uncharacterized protein LOC103523114</fullName>
    </submittedName>
</protein>
<organism evidence="2 3">
    <name type="scientific">Diaphorina citri</name>
    <name type="common">Asian citrus psyllid</name>
    <dbReference type="NCBI Taxonomy" id="121845"/>
    <lineage>
        <taxon>Eukaryota</taxon>
        <taxon>Metazoa</taxon>
        <taxon>Ecdysozoa</taxon>
        <taxon>Arthropoda</taxon>
        <taxon>Hexapoda</taxon>
        <taxon>Insecta</taxon>
        <taxon>Pterygota</taxon>
        <taxon>Neoptera</taxon>
        <taxon>Paraneoptera</taxon>
        <taxon>Hemiptera</taxon>
        <taxon>Sternorrhyncha</taxon>
        <taxon>Psylloidea</taxon>
        <taxon>Psyllidae</taxon>
        <taxon>Diaphorininae</taxon>
        <taxon>Diaphorina</taxon>
    </lineage>
</organism>
<evidence type="ECO:0000313" key="3">
    <source>
        <dbReference type="RefSeq" id="XP_008486405.1"/>
    </source>
</evidence>
<evidence type="ECO:0000313" key="2">
    <source>
        <dbReference type="Proteomes" id="UP000079169"/>
    </source>
</evidence>
<feature type="signal peptide" evidence="1">
    <location>
        <begin position="1"/>
        <end position="21"/>
    </location>
</feature>
<keyword evidence="1" id="KW-0732">Signal</keyword>
<dbReference type="PaxDb" id="121845-A0A1S3DSK2"/>
<dbReference type="GeneID" id="103523114"/>